<dbReference type="Proteomes" id="UP001303046">
    <property type="component" value="Unassembled WGS sequence"/>
</dbReference>
<comment type="caution">
    <text evidence="2">The sequence shown here is derived from an EMBL/GenBank/DDBJ whole genome shotgun (WGS) entry which is preliminary data.</text>
</comment>
<accession>A0ABR1DTW7</accession>
<protein>
    <submittedName>
        <fullName evidence="2">Uncharacterized protein</fullName>
    </submittedName>
</protein>
<feature type="compositionally biased region" description="Polar residues" evidence="1">
    <location>
        <begin position="151"/>
        <end position="163"/>
    </location>
</feature>
<feature type="compositionally biased region" description="Basic and acidic residues" evidence="1">
    <location>
        <begin position="137"/>
        <end position="150"/>
    </location>
</feature>
<organism evidence="2 3">
    <name type="scientific">Necator americanus</name>
    <name type="common">Human hookworm</name>
    <dbReference type="NCBI Taxonomy" id="51031"/>
    <lineage>
        <taxon>Eukaryota</taxon>
        <taxon>Metazoa</taxon>
        <taxon>Ecdysozoa</taxon>
        <taxon>Nematoda</taxon>
        <taxon>Chromadorea</taxon>
        <taxon>Rhabditida</taxon>
        <taxon>Rhabditina</taxon>
        <taxon>Rhabditomorpha</taxon>
        <taxon>Strongyloidea</taxon>
        <taxon>Ancylostomatidae</taxon>
        <taxon>Bunostominae</taxon>
        <taxon>Necator</taxon>
    </lineage>
</organism>
<evidence type="ECO:0000256" key="1">
    <source>
        <dbReference type="SAM" id="MobiDB-lite"/>
    </source>
</evidence>
<evidence type="ECO:0000313" key="3">
    <source>
        <dbReference type="Proteomes" id="UP001303046"/>
    </source>
</evidence>
<name>A0ABR1DTW7_NECAM</name>
<keyword evidence="3" id="KW-1185">Reference proteome</keyword>
<sequence>MRAWTTDLNYRTNSMISGIEDERFNKIDEEHSKKPINPMFIKTLNTVLMKFLRDVATVVRESPVDADQMEQADVSQLLAKSLSGMILTGSTRHGQPQRRLPPKVPPSHVVPLETAFSLGNSHHNGIEQGLTYWNGDGRKNQLEEKGKDSNLTKNNTFLPSTGSFPEEPSSKVPTAKIPTQTGINREVINLNRRPVPLKTTITNNRQPSPMGRRRPLNHFRRRPLQRFNGYSTSYRGSRLNRKPLRSHFNPNAVTTMNKSIFSGNRMNRKENLPQYRSTGREKISKAIPSKKDHIVKMFSSDDLTQTISQQEKRILPDRKLTSKTGMVPSRNNPSGYKARPNMRPKQELRRNPTVSYRKNRNFSPITQTFHRQATVNPRPTWTPSTTSKRYPTGHSNRPLETVQQFRSTSSSSPHHSPSPPLPQKLTVENQTTPKAVPPGSPASPVKNPRPSNRSQDELSPRQAILNDMIFDLFTKFGVKSFLMKTDEGTLKGDTDPKHTQFVPLALFQFPQQKIHDKQTFLTPQSSPRIPTRNLHGPGGNDLRVAVSEAHRNTVSPPTTRTTPSMKRFWTAAIDESVPDQNPLFFRNSVGTLIPWKRTFGVTRKQLRALLRTYRQ</sequence>
<gene>
    <name evidence="2" type="primary">Necator_chrV.g17602</name>
    <name evidence="2" type="ORF">RB195_012812</name>
</gene>
<feature type="region of interest" description="Disordered" evidence="1">
    <location>
        <begin position="316"/>
        <end position="458"/>
    </location>
</feature>
<evidence type="ECO:0000313" key="2">
    <source>
        <dbReference type="EMBL" id="KAK6753450.1"/>
    </source>
</evidence>
<reference evidence="2 3" key="1">
    <citation type="submission" date="2023-08" db="EMBL/GenBank/DDBJ databases">
        <title>A Necator americanus chromosomal reference genome.</title>
        <authorList>
            <person name="Ilik V."/>
            <person name="Petrzelkova K.J."/>
            <person name="Pardy F."/>
            <person name="Fuh T."/>
            <person name="Niatou-Singa F.S."/>
            <person name="Gouil Q."/>
            <person name="Baker L."/>
            <person name="Ritchie M.E."/>
            <person name="Jex A.R."/>
            <person name="Gazzola D."/>
            <person name="Li H."/>
            <person name="Toshio Fujiwara R."/>
            <person name="Zhan B."/>
            <person name="Aroian R.V."/>
            <person name="Pafco B."/>
            <person name="Schwarz E.M."/>
        </authorList>
    </citation>
    <scope>NUCLEOTIDE SEQUENCE [LARGE SCALE GENOMIC DNA]</scope>
    <source>
        <strain evidence="2 3">Aroian</strain>
        <tissue evidence="2">Whole animal</tissue>
    </source>
</reference>
<feature type="compositionally biased region" description="Polar residues" evidence="1">
    <location>
        <begin position="352"/>
        <end position="395"/>
    </location>
</feature>
<dbReference type="EMBL" id="JAVFWL010000005">
    <property type="protein sequence ID" value="KAK6753450.1"/>
    <property type="molecule type" value="Genomic_DNA"/>
</dbReference>
<proteinExistence type="predicted"/>
<feature type="region of interest" description="Disordered" evidence="1">
    <location>
        <begin position="137"/>
        <end position="176"/>
    </location>
</feature>
<feature type="region of interest" description="Disordered" evidence="1">
    <location>
        <begin position="229"/>
        <end position="250"/>
    </location>
</feature>